<dbReference type="Pfam" id="PF09548">
    <property type="entry name" value="Spore_III_AB"/>
    <property type="match status" value="1"/>
</dbReference>
<dbReference type="EMBL" id="BMCJ01000004">
    <property type="protein sequence ID" value="GGC91420.1"/>
    <property type="molecule type" value="Genomic_DNA"/>
</dbReference>
<comment type="caution">
    <text evidence="1">The sequence shown here is derived from an EMBL/GenBank/DDBJ whole genome shotgun (WGS) entry which is preliminary data.</text>
</comment>
<sequence length="170" mass="19806">MKWIGALLLLAATTWVGFEVARKFKQRPRQIKQWKHALQILESEMVYGQTPLLEACSYLSKQLQEPISWFFREVASNKHKGGVDFSQVWTEELDRHWVYTSLGENEKEILKQFGQTLGQQDLIHQRKQVQLALSHLDRELEEALSIYHQYNKTVKGLGFLTGLLIVLLLI</sequence>
<evidence type="ECO:0000313" key="1">
    <source>
        <dbReference type="EMBL" id="GGC91420.1"/>
    </source>
</evidence>
<dbReference type="Proteomes" id="UP000619534">
    <property type="component" value="Unassembled WGS sequence"/>
</dbReference>
<evidence type="ECO:0000313" key="2">
    <source>
        <dbReference type="Proteomes" id="UP000619534"/>
    </source>
</evidence>
<protein>
    <submittedName>
        <fullName evidence="1">Stage III sporulation protein SpoAB</fullName>
    </submittedName>
</protein>
<name>A0ABQ1P6R7_9BACI</name>
<accession>A0ABQ1P6R7</accession>
<dbReference type="InterPro" id="IPR014198">
    <property type="entry name" value="Spore_III_AB"/>
</dbReference>
<dbReference type="PIRSF" id="PIRSF021435">
    <property type="entry name" value="SpoIIIAB"/>
    <property type="match status" value="1"/>
</dbReference>
<dbReference type="NCBIfam" id="TIGR02833">
    <property type="entry name" value="spore_III_AB"/>
    <property type="match status" value="1"/>
</dbReference>
<gene>
    <name evidence="1" type="primary">spoIIIAB</name>
    <name evidence="1" type="ORF">GCM10007216_22660</name>
</gene>
<reference evidence="2" key="1">
    <citation type="journal article" date="2019" name="Int. J. Syst. Evol. Microbiol.">
        <title>The Global Catalogue of Microorganisms (GCM) 10K type strain sequencing project: providing services to taxonomists for standard genome sequencing and annotation.</title>
        <authorList>
            <consortium name="The Broad Institute Genomics Platform"/>
            <consortium name="The Broad Institute Genome Sequencing Center for Infectious Disease"/>
            <person name="Wu L."/>
            <person name="Ma J."/>
        </authorList>
    </citation>
    <scope>NUCLEOTIDE SEQUENCE [LARGE SCALE GENOMIC DNA]</scope>
    <source>
        <strain evidence="2">CCM 7282</strain>
    </source>
</reference>
<organism evidence="1 2">
    <name type="scientific">Thalassobacillus devorans</name>
    <dbReference type="NCBI Taxonomy" id="279813"/>
    <lineage>
        <taxon>Bacteria</taxon>
        <taxon>Bacillati</taxon>
        <taxon>Bacillota</taxon>
        <taxon>Bacilli</taxon>
        <taxon>Bacillales</taxon>
        <taxon>Bacillaceae</taxon>
        <taxon>Thalassobacillus</taxon>
    </lineage>
</organism>
<keyword evidence="2" id="KW-1185">Reference proteome</keyword>
<dbReference type="RefSeq" id="WP_062446638.1">
    <property type="nucleotide sequence ID" value="NZ_BMCJ01000004.1"/>
</dbReference>
<proteinExistence type="predicted"/>